<dbReference type="PANTHER" id="PTHR30146">
    <property type="entry name" value="LACI-RELATED TRANSCRIPTIONAL REPRESSOR"/>
    <property type="match status" value="1"/>
</dbReference>
<sequence length="341" mass="38425">MKKITIREVAKEANVAISTVSKALNNTGYVSESTAKRVQDAVFKLRYQVNANARSLKAERTNKIGLIVSYINNPYLMSIAKEIEETIRSIGCHMILMSHNDDTKQESELIQLILEQQVDGLVLVPTGGNKALIEDVQERGIPVIAVDRLADGVVTDSIEDDNYYGSYEAISYLNKLGHHKIALLYGHRNHSNGRGRYQGAVDAMEELGNPVDERYIRQGWFHEEEAYRETKEMLLLHEPPTAIYSCNNTMTKGALRALIEQDLKVPEDMSIIAFGDREQWELITPKLTLITQPMKRIGTEAASLLKNRLTLKEVYEPKQIVIKPKLEIGESCARLNTNKEG</sequence>
<dbReference type="EMBL" id="JBHTKK010000001">
    <property type="protein sequence ID" value="MFD1064467.1"/>
    <property type="molecule type" value="Genomic_DNA"/>
</dbReference>
<evidence type="ECO:0000256" key="4">
    <source>
        <dbReference type="ARBA" id="ARBA00023163"/>
    </source>
</evidence>
<dbReference type="Proteomes" id="UP001597041">
    <property type="component" value="Unassembled WGS sequence"/>
</dbReference>
<dbReference type="CDD" id="cd01392">
    <property type="entry name" value="HTH_LacI"/>
    <property type="match status" value="1"/>
</dbReference>
<keyword evidence="2" id="KW-0805">Transcription regulation</keyword>
<gene>
    <name evidence="6" type="ORF">ACFQ19_00375</name>
</gene>
<dbReference type="Gene3D" id="3.40.50.2300">
    <property type="match status" value="2"/>
</dbReference>
<evidence type="ECO:0000256" key="2">
    <source>
        <dbReference type="ARBA" id="ARBA00023015"/>
    </source>
</evidence>
<dbReference type="SMART" id="SM00354">
    <property type="entry name" value="HTH_LACI"/>
    <property type="match status" value="1"/>
</dbReference>
<proteinExistence type="predicted"/>
<keyword evidence="1" id="KW-0678">Repressor</keyword>
<dbReference type="InterPro" id="IPR001761">
    <property type="entry name" value="Peripla_BP/Lac1_sug-bd_dom"/>
</dbReference>
<dbReference type="Pfam" id="PF00532">
    <property type="entry name" value="Peripla_BP_1"/>
    <property type="match status" value="1"/>
</dbReference>
<feature type="domain" description="HTH lacI-type" evidence="5">
    <location>
        <begin position="4"/>
        <end position="58"/>
    </location>
</feature>
<keyword evidence="3 6" id="KW-0238">DNA-binding</keyword>
<protein>
    <submittedName>
        <fullName evidence="6">LacI family DNA-binding transcriptional regulator</fullName>
    </submittedName>
</protein>
<dbReference type="CDD" id="cd06267">
    <property type="entry name" value="PBP1_LacI_sugar_binding-like"/>
    <property type="match status" value="1"/>
</dbReference>
<dbReference type="Gene3D" id="1.10.260.40">
    <property type="entry name" value="lambda repressor-like DNA-binding domains"/>
    <property type="match status" value="1"/>
</dbReference>
<dbReference type="GO" id="GO:0003677">
    <property type="term" value="F:DNA binding"/>
    <property type="evidence" value="ECO:0007669"/>
    <property type="project" value="UniProtKB-KW"/>
</dbReference>
<dbReference type="InterPro" id="IPR028082">
    <property type="entry name" value="Peripla_BP_I"/>
</dbReference>
<evidence type="ECO:0000259" key="5">
    <source>
        <dbReference type="PROSITE" id="PS50932"/>
    </source>
</evidence>
<dbReference type="SUPFAM" id="SSF53822">
    <property type="entry name" value="Periplasmic binding protein-like I"/>
    <property type="match status" value="1"/>
</dbReference>
<evidence type="ECO:0000256" key="1">
    <source>
        <dbReference type="ARBA" id="ARBA00022491"/>
    </source>
</evidence>
<evidence type="ECO:0000313" key="6">
    <source>
        <dbReference type="EMBL" id="MFD1064467.1"/>
    </source>
</evidence>
<dbReference type="SUPFAM" id="SSF47413">
    <property type="entry name" value="lambda repressor-like DNA-binding domains"/>
    <property type="match status" value="1"/>
</dbReference>
<accession>A0ABW3NA82</accession>
<keyword evidence="7" id="KW-1185">Reference proteome</keyword>
<evidence type="ECO:0000313" key="7">
    <source>
        <dbReference type="Proteomes" id="UP001597041"/>
    </source>
</evidence>
<dbReference type="PANTHER" id="PTHR30146:SF148">
    <property type="entry name" value="HTH-TYPE TRANSCRIPTIONAL REPRESSOR PURR-RELATED"/>
    <property type="match status" value="1"/>
</dbReference>
<dbReference type="PROSITE" id="PS50932">
    <property type="entry name" value="HTH_LACI_2"/>
    <property type="match status" value="1"/>
</dbReference>
<comment type="caution">
    <text evidence="6">The sequence shown here is derived from an EMBL/GenBank/DDBJ whole genome shotgun (WGS) entry which is preliminary data.</text>
</comment>
<dbReference type="InterPro" id="IPR000843">
    <property type="entry name" value="HTH_LacI"/>
</dbReference>
<evidence type="ECO:0000256" key="3">
    <source>
        <dbReference type="ARBA" id="ARBA00023125"/>
    </source>
</evidence>
<reference evidence="7" key="1">
    <citation type="journal article" date="2019" name="Int. J. Syst. Evol. Microbiol.">
        <title>The Global Catalogue of Microorganisms (GCM) 10K type strain sequencing project: providing services to taxonomists for standard genome sequencing and annotation.</title>
        <authorList>
            <consortium name="The Broad Institute Genomics Platform"/>
            <consortium name="The Broad Institute Genome Sequencing Center for Infectious Disease"/>
            <person name="Wu L."/>
            <person name="Ma J."/>
        </authorList>
    </citation>
    <scope>NUCLEOTIDE SEQUENCE [LARGE SCALE GENOMIC DNA]</scope>
    <source>
        <strain evidence="7">CCUG 56608</strain>
    </source>
</reference>
<name>A0ABW3NA82_9BACI</name>
<organism evidence="6 7">
    <name type="scientific">Oceanobacillus locisalsi</name>
    <dbReference type="NCBI Taxonomy" id="546107"/>
    <lineage>
        <taxon>Bacteria</taxon>
        <taxon>Bacillati</taxon>
        <taxon>Bacillota</taxon>
        <taxon>Bacilli</taxon>
        <taxon>Bacillales</taxon>
        <taxon>Bacillaceae</taxon>
        <taxon>Oceanobacillus</taxon>
    </lineage>
</organism>
<dbReference type="RefSeq" id="WP_379589875.1">
    <property type="nucleotide sequence ID" value="NZ_JBHTKK010000001.1"/>
</dbReference>
<dbReference type="Pfam" id="PF00356">
    <property type="entry name" value="LacI"/>
    <property type="match status" value="1"/>
</dbReference>
<keyword evidence="4" id="KW-0804">Transcription</keyword>
<dbReference type="InterPro" id="IPR010982">
    <property type="entry name" value="Lambda_DNA-bd_dom_sf"/>
</dbReference>